<sequence length="106" mass="12138">MRRPDTSPLIADRAEFVDALGQLLRGHVLVRVSDASWGCQLNGAPLRWSFHTLLHFGLIARYDNPSGFQGVDYYRITDSGRWFARQALAVWHSMPLWQRTLVRLTG</sequence>
<protein>
    <submittedName>
        <fullName evidence="1">Uncharacterized protein</fullName>
    </submittedName>
</protein>
<dbReference type="EMBL" id="BJCL01000002">
    <property type="protein sequence ID" value="GCL61824.1"/>
    <property type="molecule type" value="Genomic_DNA"/>
</dbReference>
<dbReference type="OrthoDB" id="9154835at2"/>
<comment type="caution">
    <text evidence="1">The sequence shown here is derived from an EMBL/GenBank/DDBJ whole genome shotgun (WGS) entry which is preliminary data.</text>
</comment>
<reference evidence="2" key="1">
    <citation type="submission" date="2019-03" db="EMBL/GenBank/DDBJ databases">
        <title>Aquabacterium pictum sp.nov., the first bacteriochlorophyll a-containing freshwater bacterium in the genus Aquabacterium of the class Betaproteobacteria.</title>
        <authorList>
            <person name="Hirose S."/>
            <person name="Tank M."/>
            <person name="Hara E."/>
            <person name="Tamaki H."/>
            <person name="Takaichi S."/>
            <person name="Haruta S."/>
            <person name="Hanada S."/>
        </authorList>
    </citation>
    <scope>NUCLEOTIDE SEQUENCE [LARGE SCALE GENOMIC DNA]</scope>
    <source>
        <strain evidence="2">W35</strain>
    </source>
</reference>
<name>A0A480AJL5_9BURK</name>
<organism evidence="1 2">
    <name type="scientific">Pseudaquabacterium pictum</name>
    <dbReference type="NCBI Taxonomy" id="2315236"/>
    <lineage>
        <taxon>Bacteria</taxon>
        <taxon>Pseudomonadati</taxon>
        <taxon>Pseudomonadota</taxon>
        <taxon>Betaproteobacteria</taxon>
        <taxon>Burkholderiales</taxon>
        <taxon>Sphaerotilaceae</taxon>
        <taxon>Pseudaquabacterium</taxon>
    </lineage>
</organism>
<evidence type="ECO:0000313" key="2">
    <source>
        <dbReference type="Proteomes" id="UP000301751"/>
    </source>
</evidence>
<proteinExistence type="predicted"/>
<accession>A0A480AJL5</accession>
<dbReference type="AlphaFoldDB" id="A0A480AJL5"/>
<keyword evidence="2" id="KW-1185">Reference proteome</keyword>
<evidence type="ECO:0000313" key="1">
    <source>
        <dbReference type="EMBL" id="GCL61824.1"/>
    </source>
</evidence>
<dbReference type="RefSeq" id="WP_137731591.1">
    <property type="nucleotide sequence ID" value="NZ_BJCL01000002.1"/>
</dbReference>
<gene>
    <name evidence="1" type="ORF">AQPW35_09050</name>
</gene>
<dbReference type="Proteomes" id="UP000301751">
    <property type="component" value="Unassembled WGS sequence"/>
</dbReference>